<dbReference type="AlphaFoldDB" id="Q8M0B8"/>
<feature type="transmembrane region" description="Helical" evidence="16">
    <location>
        <begin position="30"/>
        <end position="51"/>
    </location>
</feature>
<feature type="transmembrane region" description="Helical" evidence="16">
    <location>
        <begin position="114"/>
        <end position="131"/>
    </location>
</feature>
<evidence type="ECO:0000259" key="19">
    <source>
        <dbReference type="Pfam" id="PF06455"/>
    </source>
</evidence>
<feature type="domain" description="NADH-Ubiquinone oxidoreductase (complex I) chain 5 N-terminal" evidence="18">
    <location>
        <begin position="65"/>
        <end position="115"/>
    </location>
</feature>
<feature type="domain" description="NADH:quinone oxidoreductase/Mrp antiporter transmembrane" evidence="17">
    <location>
        <begin position="132"/>
        <end position="418"/>
    </location>
</feature>
<keyword evidence="14 16" id="KW-0472">Membrane</keyword>
<feature type="transmembrane region" description="Helical" evidence="16">
    <location>
        <begin position="6"/>
        <end position="23"/>
    </location>
</feature>
<dbReference type="InterPro" id="IPR010934">
    <property type="entry name" value="NADH_DH_su5_C"/>
</dbReference>
<comment type="subcellular location">
    <subcellularLocation>
        <location evidence="1">Mitochondrion inner membrane</location>
        <topology evidence="1">Multi-pass membrane protein</topology>
    </subcellularLocation>
</comment>
<dbReference type="GO" id="GO:0003954">
    <property type="term" value="F:NADH dehydrogenase activity"/>
    <property type="evidence" value="ECO:0007669"/>
    <property type="project" value="TreeGrafter"/>
</dbReference>
<dbReference type="InterPro" id="IPR001516">
    <property type="entry name" value="Proton_antipo_N"/>
</dbReference>
<dbReference type="InterPro" id="IPR003945">
    <property type="entry name" value="NU5C-like"/>
</dbReference>
<feature type="transmembrane region" description="Helical" evidence="16">
    <location>
        <begin position="286"/>
        <end position="307"/>
    </location>
</feature>
<feature type="domain" description="NADH dehydrogenase subunit 5 C-terminal" evidence="19">
    <location>
        <begin position="437"/>
        <end position="642"/>
    </location>
</feature>
<dbReference type="Gene3D" id="1.20.5.2700">
    <property type="match status" value="1"/>
</dbReference>
<keyword evidence="9" id="KW-0249">Electron transport</keyword>
<feature type="transmembrane region" description="Helical" evidence="16">
    <location>
        <begin position="464"/>
        <end position="485"/>
    </location>
</feature>
<dbReference type="PANTHER" id="PTHR42829:SF2">
    <property type="entry name" value="NADH-UBIQUINONE OXIDOREDUCTASE CHAIN 5"/>
    <property type="match status" value="1"/>
</dbReference>
<reference evidence="20" key="1">
    <citation type="journal article" date="2002" name="Curr. Biol.">
        <title>The closest unicellular relatives of animals.</title>
        <authorList>
            <person name="Lang B.F."/>
            <person name="O'Kelly C."/>
            <person name="Nerad T."/>
            <person name="Gray M.W."/>
            <person name="Burger G."/>
        </authorList>
    </citation>
    <scope>NUCLEOTIDE SEQUENCE</scope>
    <source>
        <strain evidence="20">JAP-7-2</strain>
    </source>
</reference>
<evidence type="ECO:0000256" key="16">
    <source>
        <dbReference type="RuleBase" id="RU003404"/>
    </source>
</evidence>
<keyword evidence="6 16" id="KW-0812">Transmembrane</keyword>
<keyword evidence="20" id="KW-0560">Oxidoreductase</keyword>
<dbReference type="EC" id="7.1.1.2" evidence="2 16"/>
<feature type="transmembrane region" description="Helical" evidence="16">
    <location>
        <begin position="422"/>
        <end position="443"/>
    </location>
</feature>
<evidence type="ECO:0000256" key="11">
    <source>
        <dbReference type="ARBA" id="ARBA00023027"/>
    </source>
</evidence>
<accession>Q8M0B8</accession>
<evidence type="ECO:0000256" key="2">
    <source>
        <dbReference type="ARBA" id="ARBA00012944"/>
    </source>
</evidence>
<evidence type="ECO:0000256" key="6">
    <source>
        <dbReference type="ARBA" id="ARBA00022692"/>
    </source>
</evidence>
<dbReference type="PRINTS" id="PR01434">
    <property type="entry name" value="NADHDHGNASE5"/>
</dbReference>
<dbReference type="GO" id="GO:0015990">
    <property type="term" value="P:electron transport coupled proton transport"/>
    <property type="evidence" value="ECO:0007669"/>
    <property type="project" value="TreeGrafter"/>
</dbReference>
<dbReference type="NCBIfam" id="NF005141">
    <property type="entry name" value="PRK06590.1"/>
    <property type="match status" value="1"/>
</dbReference>
<evidence type="ECO:0000256" key="8">
    <source>
        <dbReference type="ARBA" id="ARBA00022967"/>
    </source>
</evidence>
<geneLocation type="mitochondrion" evidence="20"/>
<dbReference type="NCBIfam" id="TIGR01974">
    <property type="entry name" value="NDH_I_L"/>
    <property type="match status" value="1"/>
</dbReference>
<feature type="transmembrane region" description="Helical" evidence="16">
    <location>
        <begin position="137"/>
        <end position="156"/>
    </location>
</feature>
<dbReference type="Pfam" id="PF00662">
    <property type="entry name" value="Proton_antipo_N"/>
    <property type="match status" value="1"/>
</dbReference>
<feature type="transmembrane region" description="Helical" evidence="16">
    <location>
        <begin position="649"/>
        <end position="667"/>
    </location>
</feature>
<evidence type="ECO:0000256" key="3">
    <source>
        <dbReference type="ARBA" id="ARBA00021096"/>
    </source>
</evidence>
<keyword evidence="7" id="KW-0999">Mitochondrion inner membrane</keyword>
<dbReference type="Pfam" id="PF00361">
    <property type="entry name" value="Proton_antipo_M"/>
    <property type="match status" value="1"/>
</dbReference>
<dbReference type="GO" id="GO:0008137">
    <property type="term" value="F:NADH dehydrogenase (ubiquinone) activity"/>
    <property type="evidence" value="ECO:0007669"/>
    <property type="project" value="UniProtKB-EC"/>
</dbReference>
<keyword evidence="4 16" id="KW-0813">Transport</keyword>
<keyword evidence="12 16" id="KW-0830">Ubiquinone</keyword>
<evidence type="ECO:0000256" key="13">
    <source>
        <dbReference type="ARBA" id="ARBA00023128"/>
    </source>
</evidence>
<keyword evidence="8" id="KW-1278">Translocase</keyword>
<dbReference type="PANTHER" id="PTHR42829">
    <property type="entry name" value="NADH-UBIQUINONE OXIDOREDUCTASE CHAIN 5"/>
    <property type="match status" value="1"/>
</dbReference>
<name>Q8M0B8_AMOPA</name>
<dbReference type="EMBL" id="AF538048">
    <property type="protein sequence ID" value="AAN04074.1"/>
    <property type="molecule type" value="Genomic_DNA"/>
</dbReference>
<sequence>MYIGIVMIPLISSIGAGLFGRFIGTKGAGLLATTSIGITALLSWIIGYKVITEDTIIYTGLIGRWIESGILSISMGIRIDSITAMMLILVTTVSWLVHMYSTGYMSEDPHVPRFMAYLSLFTFFMVVLVTGDNLIQLFIGWEGVGLCSYLLINFWYTRIQANKSAIKAMIMNRIGDLGLTLGILATYYTFGATDYSTIFALASSAKYETTIIAYNGMEVYNLTLIGILFLIGAIGKSAQLGLHTWLPSAMEGPTPVSALIHAATMVTAGIFLLIRSSPILELSSTALFYITIIGALTALFAASVAIVQNDLKKVIAYSTCSQLGYMAFACGLSNYSVSLFHLFNHGFFKALLFLSAGSVLHALADEQDLRKMGALIYSLPFTYSMMTIGSLSLMGFPFLTGFYSKDLILELAYAHFSFHGTFAHWLGTLAASLTAFYSFRLIYLAFINTPNSSLSHFSHSHEPVLPMMFPLAFLAFCSIFVGYLFKDLFVGLGSPFFSSAIFAHPSHPSPLESEFIPSSVKLLPLIFSMLGVGVATFLYPFYSSSSWVNPIFSTPLALSIHSFLSSSWHIDWLYNETFGKPFLHFGHIVSYKAIDRGLLESLGPNGLSSLFSSSAKVLSSLQSGYLYHYAFVIFAATTLFFALSLFSSLTLSLSLPVLFLIPLLCLFV</sequence>
<evidence type="ECO:0000256" key="10">
    <source>
        <dbReference type="ARBA" id="ARBA00022989"/>
    </source>
</evidence>
<evidence type="ECO:0000256" key="4">
    <source>
        <dbReference type="ARBA" id="ARBA00022448"/>
    </source>
</evidence>
<feature type="transmembrane region" description="Helical" evidence="16">
    <location>
        <begin position="82"/>
        <end position="102"/>
    </location>
</feature>
<keyword evidence="13 16" id="KW-0496">Mitochondrion</keyword>
<comment type="function">
    <text evidence="16">Core subunit of the mitochondrial membrane respiratory chain NADH dehydrogenase (Complex I) which catalyzes electron transfer from NADH through the respiratory chain, using ubiquinone as an electron acceptor. Essential for the catalytic activity and assembly of complex I.</text>
</comment>
<gene>
    <name evidence="20" type="primary">nad5</name>
</gene>
<evidence type="ECO:0000259" key="18">
    <source>
        <dbReference type="Pfam" id="PF00662"/>
    </source>
</evidence>
<proteinExistence type="inferred from homology"/>
<evidence type="ECO:0000256" key="15">
    <source>
        <dbReference type="ARBA" id="ARBA00049551"/>
    </source>
</evidence>
<evidence type="ECO:0000259" key="17">
    <source>
        <dbReference type="Pfam" id="PF00361"/>
    </source>
</evidence>
<evidence type="ECO:0000313" key="20">
    <source>
        <dbReference type="EMBL" id="AAN04074.1"/>
    </source>
</evidence>
<feature type="transmembrane region" description="Helical" evidence="16">
    <location>
        <begin position="256"/>
        <end position="274"/>
    </location>
</feature>
<dbReference type="InterPro" id="IPR018393">
    <property type="entry name" value="NADHpl_OxRdtase_5_subgr"/>
</dbReference>
<evidence type="ECO:0000256" key="7">
    <source>
        <dbReference type="ARBA" id="ARBA00022792"/>
    </source>
</evidence>
<organism evidence="20">
    <name type="scientific">Amoebidium parasiticum</name>
    <dbReference type="NCBI Taxonomy" id="4881"/>
    <lineage>
        <taxon>Eukaryota</taxon>
        <taxon>Ichthyosporea</taxon>
        <taxon>Ichthyophonida</taxon>
        <taxon>Amoebidiaceae</taxon>
        <taxon>Amoebidium</taxon>
    </lineage>
</organism>
<evidence type="ECO:0000256" key="5">
    <source>
        <dbReference type="ARBA" id="ARBA00022660"/>
    </source>
</evidence>
<dbReference type="PRINTS" id="PR01435">
    <property type="entry name" value="NPOXDRDTASE5"/>
</dbReference>
<dbReference type="GO" id="GO:0005743">
    <property type="term" value="C:mitochondrial inner membrane"/>
    <property type="evidence" value="ECO:0007669"/>
    <property type="project" value="UniProtKB-SubCell"/>
</dbReference>
<protein>
    <recommendedName>
        <fullName evidence="3 16">NADH-ubiquinone oxidoreductase chain 5</fullName>
        <ecNumber evidence="2 16">7.1.1.2</ecNumber>
    </recommendedName>
</protein>
<feature type="transmembrane region" description="Helical" evidence="16">
    <location>
        <begin position="376"/>
        <end position="402"/>
    </location>
</feature>
<feature type="transmembrane region" description="Helical" evidence="16">
    <location>
        <begin position="625"/>
        <end position="643"/>
    </location>
</feature>
<dbReference type="InterPro" id="IPR001750">
    <property type="entry name" value="ND/Mrp_TM"/>
</dbReference>
<keyword evidence="5" id="KW-0679">Respiratory chain</keyword>
<dbReference type="Pfam" id="PF06455">
    <property type="entry name" value="NADH5_C"/>
    <property type="match status" value="1"/>
</dbReference>
<evidence type="ECO:0000256" key="14">
    <source>
        <dbReference type="ARBA" id="ARBA00023136"/>
    </source>
</evidence>
<dbReference type="GO" id="GO:0042773">
    <property type="term" value="P:ATP synthesis coupled electron transport"/>
    <property type="evidence" value="ECO:0007669"/>
    <property type="project" value="InterPro"/>
</dbReference>
<feature type="transmembrane region" description="Helical" evidence="16">
    <location>
        <begin position="177"/>
        <end position="199"/>
    </location>
</feature>
<evidence type="ECO:0000256" key="1">
    <source>
        <dbReference type="ARBA" id="ARBA00004448"/>
    </source>
</evidence>
<feature type="transmembrane region" description="Helical" evidence="16">
    <location>
        <begin position="347"/>
        <end position="364"/>
    </location>
</feature>
<feature type="transmembrane region" description="Helical" evidence="16">
    <location>
        <begin position="314"/>
        <end position="335"/>
    </location>
</feature>
<feature type="transmembrane region" description="Helical" evidence="16">
    <location>
        <begin position="219"/>
        <end position="235"/>
    </location>
</feature>
<comment type="similarity">
    <text evidence="16">Belongs to the complex I subunit 5 family.</text>
</comment>
<evidence type="ECO:0000256" key="12">
    <source>
        <dbReference type="ARBA" id="ARBA00023075"/>
    </source>
</evidence>
<keyword evidence="10 16" id="KW-1133">Transmembrane helix</keyword>
<comment type="catalytic activity">
    <reaction evidence="15 16">
        <text>a ubiquinone + NADH + 5 H(+)(in) = a ubiquinol + NAD(+) + 4 H(+)(out)</text>
        <dbReference type="Rhea" id="RHEA:29091"/>
        <dbReference type="Rhea" id="RHEA-COMP:9565"/>
        <dbReference type="Rhea" id="RHEA-COMP:9566"/>
        <dbReference type="ChEBI" id="CHEBI:15378"/>
        <dbReference type="ChEBI" id="CHEBI:16389"/>
        <dbReference type="ChEBI" id="CHEBI:17976"/>
        <dbReference type="ChEBI" id="CHEBI:57540"/>
        <dbReference type="ChEBI" id="CHEBI:57945"/>
        <dbReference type="EC" id="7.1.1.2"/>
    </reaction>
</comment>
<keyword evidence="11 16" id="KW-0520">NAD</keyword>
<evidence type="ECO:0000256" key="9">
    <source>
        <dbReference type="ARBA" id="ARBA00022982"/>
    </source>
</evidence>
<feature type="transmembrane region" description="Helical" evidence="16">
    <location>
        <begin position="522"/>
        <end position="542"/>
    </location>
</feature>